<evidence type="ECO:0000256" key="4">
    <source>
        <dbReference type="ARBA" id="ARBA00022605"/>
    </source>
</evidence>
<gene>
    <name evidence="10" type="ORF">CAMGR0001_2874</name>
</gene>
<keyword evidence="6 8" id="KW-0368">Histidine biosynthesis</keyword>
<dbReference type="OrthoDB" id="9775255at2"/>
<comment type="catalytic activity">
    <reaction evidence="7 8">
        <text>L-histidinol phosphate + H2O = L-histidinol + phosphate</text>
        <dbReference type="Rhea" id="RHEA:14465"/>
        <dbReference type="ChEBI" id="CHEBI:15377"/>
        <dbReference type="ChEBI" id="CHEBI:43474"/>
        <dbReference type="ChEBI" id="CHEBI:57699"/>
        <dbReference type="ChEBI" id="CHEBI:57980"/>
        <dbReference type="EC" id="3.1.3.15"/>
    </reaction>
</comment>
<keyword evidence="4 8" id="KW-0028">Amino-acid biosynthesis</keyword>
<organism evidence="10 11">
    <name type="scientific">Campylobacter gracilis RM3268</name>
    <dbReference type="NCBI Taxonomy" id="553220"/>
    <lineage>
        <taxon>Bacteria</taxon>
        <taxon>Pseudomonadati</taxon>
        <taxon>Campylobacterota</taxon>
        <taxon>Epsilonproteobacteria</taxon>
        <taxon>Campylobacterales</taxon>
        <taxon>Campylobacteraceae</taxon>
        <taxon>Campylobacter</taxon>
    </lineage>
</organism>
<comment type="pathway">
    <text evidence="1 8">Amino-acid biosynthesis; L-histidine biosynthesis; L-histidine from 5-phospho-alpha-D-ribose 1-diphosphate: step 8/9.</text>
</comment>
<dbReference type="EC" id="3.1.3.15" evidence="3 8"/>
<dbReference type="InterPro" id="IPR004013">
    <property type="entry name" value="PHP_dom"/>
</dbReference>
<evidence type="ECO:0000256" key="8">
    <source>
        <dbReference type="RuleBase" id="RU366003"/>
    </source>
</evidence>
<dbReference type="Pfam" id="PF02811">
    <property type="entry name" value="PHP"/>
    <property type="match status" value="1"/>
</dbReference>
<dbReference type="SUPFAM" id="SSF89550">
    <property type="entry name" value="PHP domain-like"/>
    <property type="match status" value="1"/>
</dbReference>
<dbReference type="InterPro" id="IPR010140">
    <property type="entry name" value="Histidinol_P_phosphatase_HisJ"/>
</dbReference>
<evidence type="ECO:0000313" key="10">
    <source>
        <dbReference type="EMBL" id="EEV16498.1"/>
    </source>
</evidence>
<protein>
    <recommendedName>
        <fullName evidence="3 8">Histidinol-phosphatase</fullName>
        <shortName evidence="8">HolPase</shortName>
        <ecNumber evidence="3 8">3.1.3.15</ecNumber>
    </recommendedName>
</protein>
<comment type="similarity">
    <text evidence="2 8">Belongs to the PHP hydrolase family. HisK subfamily.</text>
</comment>
<evidence type="ECO:0000256" key="2">
    <source>
        <dbReference type="ARBA" id="ARBA00009152"/>
    </source>
</evidence>
<evidence type="ECO:0000256" key="6">
    <source>
        <dbReference type="ARBA" id="ARBA00023102"/>
    </source>
</evidence>
<dbReference type="GO" id="GO:0004401">
    <property type="term" value="F:histidinol-phosphatase activity"/>
    <property type="evidence" value="ECO:0007669"/>
    <property type="project" value="UniProtKB-UniRule"/>
</dbReference>
<dbReference type="InterPro" id="IPR016195">
    <property type="entry name" value="Pol/histidinol_Pase-like"/>
</dbReference>
<dbReference type="PANTHER" id="PTHR21039:SF0">
    <property type="entry name" value="HISTIDINOL-PHOSPHATASE"/>
    <property type="match status" value="1"/>
</dbReference>
<dbReference type="EMBL" id="ACYG01000031">
    <property type="protein sequence ID" value="EEV16498.1"/>
    <property type="molecule type" value="Genomic_DNA"/>
</dbReference>
<dbReference type="Gene3D" id="3.20.20.140">
    <property type="entry name" value="Metal-dependent hydrolases"/>
    <property type="match status" value="1"/>
</dbReference>
<dbReference type="GO" id="GO:0005737">
    <property type="term" value="C:cytoplasm"/>
    <property type="evidence" value="ECO:0007669"/>
    <property type="project" value="TreeGrafter"/>
</dbReference>
<dbReference type="NCBIfam" id="TIGR01856">
    <property type="entry name" value="hisJ_fam"/>
    <property type="match status" value="1"/>
</dbReference>
<dbReference type="PANTHER" id="PTHR21039">
    <property type="entry name" value="HISTIDINOL PHOSPHATASE-RELATED"/>
    <property type="match status" value="1"/>
</dbReference>
<dbReference type="STRING" id="824.CGRAC_1727"/>
<dbReference type="NCBIfam" id="NF005596">
    <property type="entry name" value="PRK07328.1"/>
    <property type="match status" value="1"/>
</dbReference>
<sequence>MRADLHNHTYLCNHASGEPRQYLEAAIARGIEIFGFADHAPMNFDQKYRMSFEQMELYERMIRGLRDEFSGRIDVRLGYEVDFMTKKELMDERIFAREVDYLIGSVHFLNNWGFDNEEFLDQWSGREIDDVYREYFALICALCKSGKFDILGHMDLIKIFKFTPKKDIRVLAGGAINAIKKSGIVVELNSAGLRKPANEIYPSDALLEVLADADVPITLSSDAHSVAQVALNYDKIYAKAREFGYERIAVFKNRERQFVNLA</sequence>
<dbReference type="eggNOG" id="COG1387">
    <property type="taxonomic scope" value="Bacteria"/>
</dbReference>
<evidence type="ECO:0000256" key="7">
    <source>
        <dbReference type="ARBA" id="ARBA00049158"/>
    </source>
</evidence>
<dbReference type="UniPathway" id="UPA00031">
    <property type="reaction ID" value="UER00013"/>
</dbReference>
<dbReference type="AlphaFoldDB" id="C8PL83"/>
<reference evidence="10 11" key="1">
    <citation type="submission" date="2009-07" db="EMBL/GenBank/DDBJ databases">
        <authorList>
            <person name="Madupu R."/>
            <person name="Sebastian Y."/>
            <person name="Durkin A.S."/>
            <person name="Torralba M."/>
            <person name="Methe B."/>
            <person name="Sutton G.G."/>
            <person name="Strausberg R.L."/>
            <person name="Nelson K.E."/>
        </authorList>
    </citation>
    <scope>NUCLEOTIDE SEQUENCE [LARGE SCALE GENOMIC DNA]</scope>
    <source>
        <strain evidence="10 11">RM3268</strain>
    </source>
</reference>
<keyword evidence="5 8" id="KW-0378">Hydrolase</keyword>
<evidence type="ECO:0000313" key="11">
    <source>
        <dbReference type="Proteomes" id="UP000005709"/>
    </source>
</evidence>
<dbReference type="GO" id="GO:0000105">
    <property type="term" value="P:L-histidine biosynthetic process"/>
    <property type="evidence" value="ECO:0007669"/>
    <property type="project" value="UniProtKB-UniRule"/>
</dbReference>
<evidence type="ECO:0000256" key="3">
    <source>
        <dbReference type="ARBA" id="ARBA00013085"/>
    </source>
</evidence>
<feature type="domain" description="PHP" evidence="9">
    <location>
        <begin position="4"/>
        <end position="191"/>
    </location>
</feature>
<proteinExistence type="inferred from homology"/>
<name>C8PL83_9BACT</name>
<comment type="caution">
    <text evidence="10">The sequence shown here is derived from an EMBL/GenBank/DDBJ whole genome shotgun (WGS) entry which is preliminary data.</text>
</comment>
<keyword evidence="11" id="KW-1185">Reference proteome</keyword>
<dbReference type="RefSeq" id="WP_005873170.1">
    <property type="nucleotide sequence ID" value="NZ_ACYG01000031.1"/>
</dbReference>
<evidence type="ECO:0000256" key="1">
    <source>
        <dbReference type="ARBA" id="ARBA00004970"/>
    </source>
</evidence>
<evidence type="ECO:0000259" key="9">
    <source>
        <dbReference type="Pfam" id="PF02811"/>
    </source>
</evidence>
<dbReference type="Proteomes" id="UP000005709">
    <property type="component" value="Unassembled WGS sequence"/>
</dbReference>
<accession>C8PL83</accession>
<dbReference type="CDD" id="cd12110">
    <property type="entry name" value="PHP_HisPPase_Hisj_like"/>
    <property type="match status" value="1"/>
</dbReference>
<evidence type="ECO:0000256" key="5">
    <source>
        <dbReference type="ARBA" id="ARBA00022801"/>
    </source>
</evidence>